<organism evidence="1 2">
    <name type="scientific">Candidatus Kaiserbacteria bacterium GW2011_GWC2_52_8b</name>
    <dbReference type="NCBI Taxonomy" id="1618676"/>
    <lineage>
        <taxon>Bacteria</taxon>
        <taxon>Candidatus Kaiseribacteriota</taxon>
    </lineage>
</organism>
<sequence>MDVRIKTTDYEITAEVSSYLDQRIAHVEKLLGEEAEGARLEVELGRDAGRPRHDENMWYAEMMVTAPGGMQVRATNRAASINAAIDDVKEEMERQVRREKQVHIRFLRKSGALAKRLMRWE</sequence>
<dbReference type="AlphaFoldDB" id="A0A0G1XJU1"/>
<evidence type="ECO:0000313" key="1">
    <source>
        <dbReference type="EMBL" id="KKW31538.1"/>
    </source>
</evidence>
<comment type="caution">
    <text evidence="1">The sequence shown here is derived from an EMBL/GenBank/DDBJ whole genome shotgun (WGS) entry which is preliminary data.</text>
</comment>
<gene>
    <name evidence="1" type="ORF">UY74_C0012G0026</name>
</gene>
<proteinExistence type="predicted"/>
<dbReference type="InterPro" id="IPR003489">
    <property type="entry name" value="RHF/RaiA"/>
</dbReference>
<evidence type="ECO:0008006" key="3">
    <source>
        <dbReference type="Google" id="ProtNLM"/>
    </source>
</evidence>
<accession>A0A0G1XJU1</accession>
<dbReference type="Pfam" id="PF02482">
    <property type="entry name" value="Ribosomal_S30AE"/>
    <property type="match status" value="1"/>
</dbReference>
<name>A0A0G1XJU1_9BACT</name>
<dbReference type="SUPFAM" id="SSF69754">
    <property type="entry name" value="Ribosome binding protein Y (YfiA homologue)"/>
    <property type="match status" value="1"/>
</dbReference>
<dbReference type="InterPro" id="IPR036567">
    <property type="entry name" value="RHF-like"/>
</dbReference>
<evidence type="ECO:0000313" key="2">
    <source>
        <dbReference type="Proteomes" id="UP000034445"/>
    </source>
</evidence>
<dbReference type="Gene3D" id="3.30.160.100">
    <property type="entry name" value="Ribosome hibernation promotion factor-like"/>
    <property type="match status" value="1"/>
</dbReference>
<reference evidence="1 2" key="1">
    <citation type="journal article" date="2015" name="Nature">
        <title>rRNA introns, odd ribosomes, and small enigmatic genomes across a large radiation of phyla.</title>
        <authorList>
            <person name="Brown C.T."/>
            <person name="Hug L.A."/>
            <person name="Thomas B.C."/>
            <person name="Sharon I."/>
            <person name="Castelle C.J."/>
            <person name="Singh A."/>
            <person name="Wilkins M.J."/>
            <person name="Williams K.H."/>
            <person name="Banfield J.F."/>
        </authorList>
    </citation>
    <scope>NUCLEOTIDE SEQUENCE [LARGE SCALE GENOMIC DNA]</scope>
</reference>
<dbReference type="Proteomes" id="UP000034445">
    <property type="component" value="Unassembled WGS sequence"/>
</dbReference>
<protein>
    <recommendedName>
        <fullName evidence="3">Ribosomal subunit interface protein</fullName>
    </recommendedName>
</protein>
<dbReference type="EMBL" id="LCRF01000012">
    <property type="protein sequence ID" value="KKW31538.1"/>
    <property type="molecule type" value="Genomic_DNA"/>
</dbReference>